<dbReference type="InterPro" id="IPR015421">
    <property type="entry name" value="PyrdxlP-dep_Trfase_major"/>
</dbReference>
<comment type="similarity">
    <text evidence="2 5">Belongs to the trans-sulfuration enzymes family.</text>
</comment>
<dbReference type="GO" id="GO:0004123">
    <property type="term" value="F:cystathionine gamma-lyase activity"/>
    <property type="evidence" value="ECO:0007669"/>
    <property type="project" value="TreeGrafter"/>
</dbReference>
<evidence type="ECO:0000256" key="4">
    <source>
        <dbReference type="PIRSR" id="PIRSR001434-2"/>
    </source>
</evidence>
<dbReference type="AlphaFoldDB" id="A0A6I6K000"/>
<sequence length="385" mass="42299">MKFSTKTIHAGQRADKATGAVVVPIYQTSTYKQDELNVHKGFEYSRTGNPTRQALEECLAALEDGRFGLAFSSGLAAEHAVLSTLKPGDHVIAAEDMYGGTYRLFEQVFKPFGLRFSYVGGSVRDFENAITAETKLFWIESPTNPLLRIADISAVSAIAHGKNIKVVVDNTFASPYFQQPLALGADLVVHSTTKYIGGHSDIVGGALIVNDEAWHDRLKFLQNAVGAIPGAFDSWLALRGLKTLSVRMKQHEENAHKIAEFLENHPSVTQVYYPGLSSDRFHLLAKQQMNGFGGMVSFKLKNGDEKSVNYFLKNLKIISLAESLGGVESLICYPAAMTHGSIPEKKRNAIGVSNDLVRLSAGIENVEDLIEDLAQSLDYFEKELR</sequence>
<dbReference type="Gene3D" id="3.40.640.10">
    <property type="entry name" value="Type I PLP-dependent aspartate aminotransferase-like (Major domain)"/>
    <property type="match status" value="1"/>
</dbReference>
<dbReference type="EC" id="2.5.1.48" evidence="6"/>
<gene>
    <name evidence="6" type="ORF">GM418_19915</name>
</gene>
<evidence type="ECO:0000313" key="7">
    <source>
        <dbReference type="Proteomes" id="UP000428260"/>
    </source>
</evidence>
<dbReference type="Proteomes" id="UP000428260">
    <property type="component" value="Chromosome"/>
</dbReference>
<dbReference type="InterPro" id="IPR054542">
    <property type="entry name" value="Cys_met_metab_PP"/>
</dbReference>
<proteinExistence type="inferred from homology"/>
<dbReference type="GO" id="GO:0019346">
    <property type="term" value="P:transsulfuration"/>
    <property type="evidence" value="ECO:0007669"/>
    <property type="project" value="InterPro"/>
</dbReference>
<comment type="cofactor">
    <cofactor evidence="1 5">
        <name>pyridoxal 5'-phosphate</name>
        <dbReference type="ChEBI" id="CHEBI:597326"/>
    </cofactor>
</comment>
<evidence type="ECO:0000256" key="1">
    <source>
        <dbReference type="ARBA" id="ARBA00001933"/>
    </source>
</evidence>
<evidence type="ECO:0000256" key="2">
    <source>
        <dbReference type="ARBA" id="ARBA00009077"/>
    </source>
</evidence>
<dbReference type="InterPro" id="IPR015424">
    <property type="entry name" value="PyrdxlP-dep_Trfase"/>
</dbReference>
<dbReference type="EMBL" id="CP046401">
    <property type="protein sequence ID" value="QGY45857.1"/>
    <property type="molecule type" value="Genomic_DNA"/>
</dbReference>
<dbReference type="SUPFAM" id="SSF53383">
    <property type="entry name" value="PLP-dependent transferases"/>
    <property type="match status" value="1"/>
</dbReference>
<reference evidence="6 7" key="1">
    <citation type="submission" date="2019-11" db="EMBL/GenBank/DDBJ databases">
        <authorList>
            <person name="Zheng R.K."/>
            <person name="Sun C.M."/>
        </authorList>
    </citation>
    <scope>NUCLEOTIDE SEQUENCE [LARGE SCALE GENOMIC DNA]</scope>
    <source>
        <strain evidence="6 7">WC007</strain>
    </source>
</reference>
<evidence type="ECO:0000256" key="3">
    <source>
        <dbReference type="ARBA" id="ARBA00022898"/>
    </source>
</evidence>
<dbReference type="PIRSF" id="PIRSF001434">
    <property type="entry name" value="CGS"/>
    <property type="match status" value="1"/>
</dbReference>
<dbReference type="PANTHER" id="PTHR11808:SF15">
    <property type="entry name" value="CYSTATHIONINE GAMMA-LYASE"/>
    <property type="match status" value="1"/>
</dbReference>
<dbReference type="PROSITE" id="PS00868">
    <property type="entry name" value="CYS_MET_METAB_PP"/>
    <property type="match status" value="1"/>
</dbReference>
<dbReference type="Gene3D" id="3.90.1150.10">
    <property type="entry name" value="Aspartate Aminotransferase, domain 1"/>
    <property type="match status" value="1"/>
</dbReference>
<keyword evidence="7" id="KW-1185">Reference proteome</keyword>
<dbReference type="Pfam" id="PF01053">
    <property type="entry name" value="Cys_Met_Meta_PP"/>
    <property type="match status" value="1"/>
</dbReference>
<dbReference type="KEGG" id="mcos:GM418_19915"/>
<dbReference type="InterPro" id="IPR015422">
    <property type="entry name" value="PyrdxlP-dep_Trfase_small"/>
</dbReference>
<dbReference type="GO" id="GO:0030170">
    <property type="term" value="F:pyridoxal phosphate binding"/>
    <property type="evidence" value="ECO:0007669"/>
    <property type="project" value="InterPro"/>
</dbReference>
<protein>
    <submittedName>
        <fullName evidence="6">Cystathionine gamma-synthase</fullName>
        <ecNumber evidence="6">2.5.1.48</ecNumber>
    </submittedName>
</protein>
<feature type="modified residue" description="N6-(pyridoxal phosphate)lysine" evidence="4">
    <location>
        <position position="194"/>
    </location>
</feature>
<dbReference type="GO" id="GO:0003962">
    <property type="term" value="F:cystathionine gamma-synthase activity"/>
    <property type="evidence" value="ECO:0007669"/>
    <property type="project" value="UniProtKB-EC"/>
</dbReference>
<dbReference type="GO" id="GO:0019343">
    <property type="term" value="P:cysteine biosynthetic process via cystathionine"/>
    <property type="evidence" value="ECO:0007669"/>
    <property type="project" value="TreeGrafter"/>
</dbReference>
<dbReference type="PANTHER" id="PTHR11808">
    <property type="entry name" value="TRANS-SULFURATION ENZYME FAMILY MEMBER"/>
    <property type="match status" value="1"/>
</dbReference>
<evidence type="ECO:0000313" key="6">
    <source>
        <dbReference type="EMBL" id="QGY45857.1"/>
    </source>
</evidence>
<dbReference type="FunFam" id="3.40.640.10:FF:000009">
    <property type="entry name" value="Cystathionine gamma-synthase homolog"/>
    <property type="match status" value="1"/>
</dbReference>
<dbReference type="FunFam" id="3.90.1150.10:FF:000008">
    <property type="entry name" value="Cystathionine gamma-synthase"/>
    <property type="match status" value="1"/>
</dbReference>
<dbReference type="NCBIfam" id="NF005871">
    <property type="entry name" value="PRK07811.1"/>
    <property type="match status" value="1"/>
</dbReference>
<dbReference type="RefSeq" id="WP_158868997.1">
    <property type="nucleotide sequence ID" value="NZ_CP046401.1"/>
</dbReference>
<keyword evidence="6" id="KW-0808">Transferase</keyword>
<name>A0A6I6K000_9BACT</name>
<dbReference type="GO" id="GO:0005737">
    <property type="term" value="C:cytoplasm"/>
    <property type="evidence" value="ECO:0007669"/>
    <property type="project" value="TreeGrafter"/>
</dbReference>
<dbReference type="InterPro" id="IPR000277">
    <property type="entry name" value="Cys/Met-Metab_PyrdxlP-dep_enz"/>
</dbReference>
<organism evidence="6 7">
    <name type="scientific">Maribellus comscasis</name>
    <dbReference type="NCBI Taxonomy" id="2681766"/>
    <lineage>
        <taxon>Bacteria</taxon>
        <taxon>Pseudomonadati</taxon>
        <taxon>Bacteroidota</taxon>
        <taxon>Bacteroidia</taxon>
        <taxon>Marinilabiliales</taxon>
        <taxon>Prolixibacteraceae</taxon>
        <taxon>Maribellus</taxon>
    </lineage>
</organism>
<keyword evidence="3 4" id="KW-0663">Pyridoxal phosphate</keyword>
<evidence type="ECO:0000256" key="5">
    <source>
        <dbReference type="RuleBase" id="RU362118"/>
    </source>
</evidence>
<dbReference type="CDD" id="cd00614">
    <property type="entry name" value="CGS_like"/>
    <property type="match status" value="1"/>
</dbReference>
<accession>A0A6I6K000</accession>